<dbReference type="CDD" id="cd18186">
    <property type="entry name" value="BTB_POZ_ZBTB_KLHL-like"/>
    <property type="match status" value="1"/>
</dbReference>
<evidence type="ECO:0000259" key="2">
    <source>
        <dbReference type="PROSITE" id="PS50097"/>
    </source>
</evidence>
<dbReference type="InterPro" id="IPR008979">
    <property type="entry name" value="Galactose-bd-like_sf"/>
</dbReference>
<sequence length="525" mass="62150">MSSMPKSLIHDSNSDNKNQTYDLIVKQEGFTHDFTIIYNGKRIETSQKLLFLKCNYFFKMKVYSMTNEVTIKDKYSIEHFEKFINSMTTGHLEVDPANIFEYLDMSYKYEYNELYLSLKEYLYSRPDIHSIVNEMLVILSENHESDQSYFAKEDFISRHLDESIQSGLLKNVETEVLFRILNSPNRIIRDHHLLFRFIIDIFNTTFQNDGKSIKKNEKDNINEKKNLKESVIGNEVNHDEYKSVMMLSCVLDYEKMSLEEIEELLTNPIFSDNYQPKHSDYLIKILLENNKQLEIQNKEIKFEHEEMKEQLKSHQNCILEQKRLIDQLSSQINIIQKQFTTAMHRVCKLGKVEFIAEFDQNNPMKGIISKLTETKGKNVCDPEIVEVTGNINSDSFSSLFDYQNTTINYLSKDAKSSFICFEFKDHFVSLTHYSIRSSCDLEYPDYLKSWVLEGSKKKTKWIELDRHENDPILCEHLKVATFEIYQPTQAMKFRYLRLKITGPTSQNRHHIELTNIEFFGIYYNR</sequence>
<proteinExistence type="predicted"/>
<dbReference type="PANTHER" id="PTHR47457:SF1">
    <property type="entry name" value="BTB DOMAIN-CONTAINING PROTEIN-RELATED"/>
    <property type="match status" value="1"/>
</dbReference>
<dbReference type="AlphaFoldDB" id="A0A1J4J4P3"/>
<protein>
    <recommendedName>
        <fullName evidence="2">BTB domain-containing protein</fullName>
    </recommendedName>
</protein>
<dbReference type="EMBL" id="MLAK01001327">
    <property type="protein sequence ID" value="OHS94306.1"/>
    <property type="molecule type" value="Genomic_DNA"/>
</dbReference>
<dbReference type="InterPro" id="IPR011333">
    <property type="entry name" value="SKP1/BTB/POZ_sf"/>
</dbReference>
<keyword evidence="4" id="KW-1185">Reference proteome</keyword>
<feature type="domain" description="BTB" evidence="2">
    <location>
        <begin position="32"/>
        <end position="96"/>
    </location>
</feature>
<dbReference type="OrthoDB" id="19132at2759"/>
<evidence type="ECO:0000313" key="3">
    <source>
        <dbReference type="EMBL" id="OHS94306.1"/>
    </source>
</evidence>
<dbReference type="PROSITE" id="PS50097">
    <property type="entry name" value="BTB"/>
    <property type="match status" value="1"/>
</dbReference>
<keyword evidence="1" id="KW-0175">Coiled coil</keyword>
<dbReference type="Gene3D" id="2.60.120.260">
    <property type="entry name" value="Galactose-binding domain-like"/>
    <property type="match status" value="1"/>
</dbReference>
<dbReference type="GeneID" id="94847368"/>
<comment type="caution">
    <text evidence="3">The sequence shown here is derived from an EMBL/GenBank/DDBJ whole genome shotgun (WGS) entry which is preliminary data.</text>
</comment>
<name>A0A1J4J4P3_9EUKA</name>
<dbReference type="VEuPathDB" id="TrichDB:TRFO_39464"/>
<dbReference type="InterPro" id="IPR000210">
    <property type="entry name" value="BTB/POZ_dom"/>
</dbReference>
<dbReference type="Pfam" id="PF00651">
    <property type="entry name" value="BTB"/>
    <property type="match status" value="1"/>
</dbReference>
<gene>
    <name evidence="3" type="ORF">TRFO_39464</name>
</gene>
<evidence type="ECO:0000313" key="4">
    <source>
        <dbReference type="Proteomes" id="UP000179807"/>
    </source>
</evidence>
<dbReference type="RefSeq" id="XP_068347443.1">
    <property type="nucleotide sequence ID" value="XM_068512664.1"/>
</dbReference>
<accession>A0A1J4J4P3</accession>
<evidence type="ECO:0000256" key="1">
    <source>
        <dbReference type="SAM" id="Coils"/>
    </source>
</evidence>
<dbReference type="Gene3D" id="3.30.710.10">
    <property type="entry name" value="Potassium Channel Kv1.1, Chain A"/>
    <property type="match status" value="1"/>
</dbReference>
<dbReference type="PANTHER" id="PTHR47457">
    <property type="entry name" value="OS05G0345500 PROTEIN"/>
    <property type="match status" value="1"/>
</dbReference>
<dbReference type="Proteomes" id="UP000179807">
    <property type="component" value="Unassembled WGS sequence"/>
</dbReference>
<organism evidence="3 4">
    <name type="scientific">Tritrichomonas foetus</name>
    <dbReference type="NCBI Taxonomy" id="1144522"/>
    <lineage>
        <taxon>Eukaryota</taxon>
        <taxon>Metamonada</taxon>
        <taxon>Parabasalia</taxon>
        <taxon>Tritrichomonadida</taxon>
        <taxon>Tritrichomonadidae</taxon>
        <taxon>Tritrichomonas</taxon>
    </lineage>
</organism>
<reference evidence="3" key="1">
    <citation type="submission" date="2016-10" db="EMBL/GenBank/DDBJ databases">
        <authorList>
            <person name="Benchimol M."/>
            <person name="Almeida L.G."/>
            <person name="Vasconcelos A.T."/>
            <person name="Perreira-Neves A."/>
            <person name="Rosa I.A."/>
            <person name="Tasca T."/>
            <person name="Bogo M.R."/>
            <person name="de Souza W."/>
        </authorList>
    </citation>
    <scope>NUCLEOTIDE SEQUENCE [LARGE SCALE GENOMIC DNA]</scope>
    <source>
        <strain evidence="3">K</strain>
    </source>
</reference>
<dbReference type="SUPFAM" id="SSF54695">
    <property type="entry name" value="POZ domain"/>
    <property type="match status" value="1"/>
</dbReference>
<dbReference type="SUPFAM" id="SSF49785">
    <property type="entry name" value="Galactose-binding domain-like"/>
    <property type="match status" value="1"/>
</dbReference>
<feature type="coiled-coil region" evidence="1">
    <location>
        <begin position="283"/>
        <end position="338"/>
    </location>
</feature>